<evidence type="ECO:0000256" key="4">
    <source>
        <dbReference type="HAMAP-Rule" id="MF_02056"/>
    </source>
</evidence>
<dbReference type="GO" id="GO:0004124">
    <property type="term" value="F:cysteine synthase activity"/>
    <property type="evidence" value="ECO:0007669"/>
    <property type="project" value="TreeGrafter"/>
</dbReference>
<dbReference type="GO" id="GO:0019346">
    <property type="term" value="P:transsulfuration"/>
    <property type="evidence" value="ECO:0007669"/>
    <property type="project" value="InterPro"/>
</dbReference>
<dbReference type="KEGG" id="cprv:CYPRO_0536"/>
<dbReference type="HAMAP" id="MF_02056">
    <property type="entry name" value="MetZ"/>
    <property type="match status" value="1"/>
</dbReference>
<dbReference type="GO" id="GO:0005737">
    <property type="term" value="C:cytoplasm"/>
    <property type="evidence" value="ECO:0007669"/>
    <property type="project" value="TreeGrafter"/>
</dbReference>
<dbReference type="GO" id="GO:0006535">
    <property type="term" value="P:cysteine biosynthetic process from serine"/>
    <property type="evidence" value="ECO:0007669"/>
    <property type="project" value="TreeGrafter"/>
</dbReference>
<keyword evidence="4" id="KW-0028">Amino-acid biosynthesis</keyword>
<dbReference type="UniPathway" id="UPA00051">
    <property type="reaction ID" value="UER00449"/>
</dbReference>
<dbReference type="InterPro" id="IPR006234">
    <property type="entry name" value="O-succ-hSer_sulfhydrylase"/>
</dbReference>
<keyword evidence="4" id="KW-0486">Methionine biosynthesis</keyword>
<sequence length="406" mass="44519">MGEQLNFTHRSNLLNSPMPDSRHFETDAIRIQAPGSAAREHSVPLYMTSGFTFDSAEHARALFANEVDGNVYSRYSNPNTDEFVAKICAMEGAESGLAAASGMAALFGCLAGLLNQGDHVLASRSLFGSSHQILSQILPRWGISYTYADTARPESWESLIRPETKMLFLETPSNPGLDLVDLAWAGELAKAHNLIFLVDNCFATPYLQQPIAFGADLIQHSATKFIDGQGRAIGGVIAGSEKYIEPIRFFMRHTGPSLSPFNAWLFSKSLETLPVRMERHCDNAEKLADFLGEHPKVSWVKYPFHKDHPQRELALKQMKRGGGVVCFEVSGGISGAVRFMDRITMLSRSANLGDTRTIVTHPATTTHSKLTEEERLAVGITPGLIRIAVGLEHHTDILNDVAQALG</sequence>
<comment type="subunit">
    <text evidence="4">Homotetramer.</text>
</comment>
<dbReference type="InterPro" id="IPR015422">
    <property type="entry name" value="PyrdxlP-dep_Trfase_small"/>
</dbReference>
<dbReference type="InterPro" id="IPR000277">
    <property type="entry name" value="Cys/Met-Metab_PyrdxlP-dep_enz"/>
</dbReference>
<dbReference type="Gene3D" id="3.40.640.10">
    <property type="entry name" value="Type I PLP-dependent aspartate aminotransferase-like (Major domain)"/>
    <property type="match status" value="1"/>
</dbReference>
<gene>
    <name evidence="4" type="primary">metZ</name>
    <name evidence="7" type="ORF">CYPRO_0536</name>
</gene>
<keyword evidence="2 4" id="KW-0808">Transferase</keyword>
<evidence type="ECO:0000313" key="8">
    <source>
        <dbReference type="Proteomes" id="UP000254808"/>
    </source>
</evidence>
<reference evidence="7 8" key="1">
    <citation type="submission" date="2018-03" db="EMBL/GenBank/DDBJ databases">
        <title>Phenotypic and genomic properties of Cyclonatronum proteinivorum gen. nov., sp. nov., a haloalkaliphilic bacteroidete from soda lakes possessing Na+-translocating rhodopsin.</title>
        <authorList>
            <person name="Toshchakov S.V."/>
            <person name="Korzhenkov A."/>
            <person name="Samarov N.I."/>
            <person name="Kublanov I.V."/>
            <person name="Muntyan M.S."/>
            <person name="Sorokin D.Y."/>
        </authorList>
    </citation>
    <scope>NUCLEOTIDE SEQUENCE [LARGE SCALE GENOMIC DNA]</scope>
    <source>
        <strain evidence="7 8">Omega</strain>
    </source>
</reference>
<organism evidence="7 8">
    <name type="scientific">Cyclonatronum proteinivorum</name>
    <dbReference type="NCBI Taxonomy" id="1457365"/>
    <lineage>
        <taxon>Bacteria</taxon>
        <taxon>Pseudomonadati</taxon>
        <taxon>Balneolota</taxon>
        <taxon>Balneolia</taxon>
        <taxon>Balneolales</taxon>
        <taxon>Cyclonatronaceae</taxon>
        <taxon>Cyclonatronum</taxon>
    </lineage>
</organism>
<evidence type="ECO:0000256" key="6">
    <source>
        <dbReference type="RuleBase" id="RU362118"/>
    </source>
</evidence>
<comment type="function">
    <text evidence="4">Catalyzes the formation of L-homocysteine from O-succinyl-L-homoserine (OSHS) and hydrogen sulfide.</text>
</comment>
<dbReference type="Proteomes" id="UP000254808">
    <property type="component" value="Chromosome"/>
</dbReference>
<comment type="cofactor">
    <cofactor evidence="1 4 6">
        <name>pyridoxal 5'-phosphate</name>
        <dbReference type="ChEBI" id="CHEBI:597326"/>
    </cofactor>
</comment>
<keyword evidence="8" id="KW-1185">Reference proteome</keyword>
<dbReference type="Pfam" id="PF01053">
    <property type="entry name" value="Cys_Met_Meta_PP"/>
    <property type="match status" value="1"/>
</dbReference>
<dbReference type="SUPFAM" id="SSF53383">
    <property type="entry name" value="PLP-dependent transferases"/>
    <property type="match status" value="1"/>
</dbReference>
<evidence type="ECO:0000256" key="5">
    <source>
        <dbReference type="PIRSR" id="PIRSR001434-2"/>
    </source>
</evidence>
<evidence type="ECO:0000256" key="3">
    <source>
        <dbReference type="ARBA" id="ARBA00022898"/>
    </source>
</evidence>
<evidence type="ECO:0000256" key="2">
    <source>
        <dbReference type="ARBA" id="ARBA00022679"/>
    </source>
</evidence>
<comment type="catalytic activity">
    <reaction evidence="4">
        <text>O-succinyl-L-homoserine + hydrogen sulfide = L-homocysteine + succinate</text>
        <dbReference type="Rhea" id="RHEA:27826"/>
        <dbReference type="ChEBI" id="CHEBI:29919"/>
        <dbReference type="ChEBI" id="CHEBI:30031"/>
        <dbReference type="ChEBI" id="CHEBI:57661"/>
        <dbReference type="ChEBI" id="CHEBI:58199"/>
    </reaction>
</comment>
<feature type="modified residue" description="N6-(pyridoxal phosphate)lysine" evidence="4 5">
    <location>
        <position position="224"/>
    </location>
</feature>
<evidence type="ECO:0000256" key="1">
    <source>
        <dbReference type="ARBA" id="ARBA00001933"/>
    </source>
</evidence>
<keyword evidence="3 4" id="KW-0663">Pyridoxal phosphate</keyword>
<dbReference type="GO" id="GO:0003961">
    <property type="term" value="F:O-acetylhomoserine aminocarboxypropyltransferase activity"/>
    <property type="evidence" value="ECO:0007669"/>
    <property type="project" value="TreeGrafter"/>
</dbReference>
<dbReference type="InterPro" id="IPR006235">
    <property type="entry name" value="OAc-hSer/O-AcSer_sulfhydrylase"/>
</dbReference>
<name>A0A345UH69_9BACT</name>
<dbReference type="Gene3D" id="3.90.1150.10">
    <property type="entry name" value="Aspartate Aminotransferase, domain 1"/>
    <property type="match status" value="1"/>
</dbReference>
<dbReference type="CDD" id="cd00614">
    <property type="entry name" value="CGS_like"/>
    <property type="match status" value="1"/>
</dbReference>
<proteinExistence type="inferred from homology"/>
<dbReference type="EMBL" id="CP027806">
    <property type="protein sequence ID" value="AXI99820.1"/>
    <property type="molecule type" value="Genomic_DNA"/>
</dbReference>
<evidence type="ECO:0000313" key="7">
    <source>
        <dbReference type="EMBL" id="AXI99820.1"/>
    </source>
</evidence>
<dbReference type="FunFam" id="3.40.640.10:FF:000046">
    <property type="entry name" value="Cystathionine gamma-lyase"/>
    <property type="match status" value="1"/>
</dbReference>
<dbReference type="PROSITE" id="PS00868">
    <property type="entry name" value="CYS_MET_METAB_PP"/>
    <property type="match status" value="1"/>
</dbReference>
<dbReference type="AlphaFoldDB" id="A0A345UH69"/>
<dbReference type="InterPro" id="IPR015421">
    <property type="entry name" value="PyrdxlP-dep_Trfase_major"/>
</dbReference>
<comment type="pathway">
    <text evidence="4">Amino-acid biosynthesis; L-methionine biosynthesis via de novo pathway; L-homocysteine from O-succinyl-L-homoserine: step 1/1.</text>
</comment>
<accession>A0A345UH69</accession>
<dbReference type="EC" id="2.5.1.-" evidence="4"/>
<dbReference type="PIRSF" id="PIRSF001434">
    <property type="entry name" value="CGS"/>
    <property type="match status" value="1"/>
</dbReference>
<dbReference type="PANTHER" id="PTHR43797">
    <property type="entry name" value="HOMOCYSTEINE/CYSTEINE SYNTHASE"/>
    <property type="match status" value="1"/>
</dbReference>
<dbReference type="GO" id="GO:0030170">
    <property type="term" value="F:pyridoxal phosphate binding"/>
    <property type="evidence" value="ECO:0007669"/>
    <property type="project" value="UniProtKB-UniRule"/>
</dbReference>
<dbReference type="InterPro" id="IPR054542">
    <property type="entry name" value="Cys_met_metab_PP"/>
</dbReference>
<comment type="similarity">
    <text evidence="4">Belongs to the trans-sulfuration enzymes family. MetZ subfamily.</text>
</comment>
<dbReference type="PANTHER" id="PTHR43797:SF2">
    <property type="entry name" value="HOMOCYSTEINE_CYSTEINE SYNTHASE"/>
    <property type="match status" value="1"/>
</dbReference>
<dbReference type="GO" id="GO:0071269">
    <property type="term" value="P:L-homocysteine biosynthetic process"/>
    <property type="evidence" value="ECO:0007669"/>
    <property type="project" value="TreeGrafter"/>
</dbReference>
<dbReference type="InterPro" id="IPR015424">
    <property type="entry name" value="PyrdxlP-dep_Trfase"/>
</dbReference>
<protein>
    <recommendedName>
        <fullName evidence="4">O-succinylhomoserine sulfhydrylase</fullName>
        <shortName evidence="4">OSH sulfhydrylase</shortName>
        <shortName evidence="4">OSHS sulfhydrylase</shortName>
        <ecNumber evidence="4">2.5.1.-</ecNumber>
    </recommendedName>
</protein>